<evidence type="ECO:0000256" key="8">
    <source>
        <dbReference type="ARBA" id="ARBA00022857"/>
    </source>
</evidence>
<dbReference type="PANTHER" id="PTHR43550:SF3">
    <property type="entry name" value="3-KETODIHYDROSPHINGOSINE REDUCTASE"/>
    <property type="match status" value="1"/>
</dbReference>
<evidence type="ECO:0000256" key="3">
    <source>
        <dbReference type="ARBA" id="ARBA00004991"/>
    </source>
</evidence>
<evidence type="ECO:0000256" key="10">
    <source>
        <dbReference type="ARBA" id="ARBA00022989"/>
    </source>
</evidence>
<dbReference type="EC" id="1.1.1.102" evidence="14"/>
<comment type="function">
    <text evidence="15">Catalyzes the reduction of 3'-oxosphinganine (3-ketodihydrosphingosine/KDS) to sphinganine (dihydrosphingosine/DHS), the second step of de novo sphingolipid biosynthesis.</text>
</comment>
<evidence type="ECO:0000256" key="14">
    <source>
        <dbReference type="ARBA" id="ARBA00026112"/>
    </source>
</evidence>
<keyword evidence="5" id="KW-0812">Transmembrane</keyword>
<dbReference type="InterPro" id="IPR002347">
    <property type="entry name" value="SDR_fam"/>
</dbReference>
<evidence type="ECO:0000256" key="1">
    <source>
        <dbReference type="ARBA" id="ARBA00004586"/>
    </source>
</evidence>
<evidence type="ECO:0000256" key="5">
    <source>
        <dbReference type="ARBA" id="ARBA00022692"/>
    </source>
</evidence>
<dbReference type="GO" id="GO:0047560">
    <property type="term" value="F:3-dehydrosphinganine reductase activity"/>
    <property type="evidence" value="ECO:0007669"/>
    <property type="project" value="UniProtKB-EC"/>
</dbReference>
<dbReference type="InterPro" id="IPR036291">
    <property type="entry name" value="NAD(P)-bd_dom_sf"/>
</dbReference>
<keyword evidence="8" id="KW-0521">NADP</keyword>
<gene>
    <name evidence="17" type="ORF">EPUS_03685</name>
</gene>
<evidence type="ECO:0000256" key="4">
    <source>
        <dbReference type="ARBA" id="ARBA00006484"/>
    </source>
</evidence>
<reference evidence="18" key="1">
    <citation type="journal article" date="2014" name="BMC Genomics">
        <title>Genome characteristics reveal the impact of lichenization on lichen-forming fungus Endocarpon pusillum Hedwig (Verrucariales, Ascomycota).</title>
        <authorList>
            <person name="Wang Y.-Y."/>
            <person name="Liu B."/>
            <person name="Zhang X.-Y."/>
            <person name="Zhou Q.-M."/>
            <person name="Zhang T."/>
            <person name="Li H."/>
            <person name="Yu Y.-F."/>
            <person name="Zhang X.-L."/>
            <person name="Hao X.-Y."/>
            <person name="Wang M."/>
            <person name="Wang L."/>
            <person name="Wei J.-C."/>
        </authorList>
    </citation>
    <scope>NUCLEOTIDE SEQUENCE [LARGE SCALE GENOMIC DNA]</scope>
    <source>
        <strain evidence="18">Z07020 / HMAS-L-300199</strain>
    </source>
</reference>
<keyword evidence="7" id="KW-0256">Endoplasmic reticulum</keyword>
<keyword evidence="9" id="KW-0746">Sphingolipid metabolism</keyword>
<comment type="catalytic activity">
    <reaction evidence="16">
        <text>sphinganine + NADP(+) = 3-oxosphinganine + NADPH + H(+)</text>
        <dbReference type="Rhea" id="RHEA:22640"/>
        <dbReference type="ChEBI" id="CHEBI:15378"/>
        <dbReference type="ChEBI" id="CHEBI:57783"/>
        <dbReference type="ChEBI" id="CHEBI:57817"/>
        <dbReference type="ChEBI" id="CHEBI:58299"/>
        <dbReference type="ChEBI" id="CHEBI:58349"/>
        <dbReference type="EC" id="1.1.1.102"/>
    </reaction>
    <physiologicalReaction direction="right-to-left" evidence="16">
        <dbReference type="Rhea" id="RHEA:22642"/>
    </physiologicalReaction>
</comment>
<evidence type="ECO:0000256" key="12">
    <source>
        <dbReference type="ARBA" id="ARBA00023098"/>
    </source>
</evidence>
<comment type="similarity">
    <text evidence="4">Belongs to the short-chain dehydrogenases/reductases (SDR) family.</text>
</comment>
<dbReference type="Pfam" id="PF00106">
    <property type="entry name" value="adh_short"/>
    <property type="match status" value="1"/>
</dbReference>
<dbReference type="EMBL" id="KE721401">
    <property type="protein sequence ID" value="ERF69693.1"/>
    <property type="molecule type" value="Genomic_DNA"/>
</dbReference>
<dbReference type="PANTHER" id="PTHR43550">
    <property type="entry name" value="3-KETODIHYDROSPHINGOSINE REDUCTASE"/>
    <property type="match status" value="1"/>
</dbReference>
<evidence type="ECO:0000256" key="6">
    <source>
        <dbReference type="ARBA" id="ARBA00022741"/>
    </source>
</evidence>
<keyword evidence="11" id="KW-0560">Oxidoreductase</keyword>
<proteinExistence type="inferred from homology"/>
<evidence type="ECO:0000256" key="9">
    <source>
        <dbReference type="ARBA" id="ARBA00022919"/>
    </source>
</evidence>
<name>U1GCB9_ENDPU</name>
<organism evidence="17 18">
    <name type="scientific">Endocarpon pusillum (strain Z07020 / HMAS-L-300199)</name>
    <name type="common">Lichen-forming fungus</name>
    <dbReference type="NCBI Taxonomy" id="1263415"/>
    <lineage>
        <taxon>Eukaryota</taxon>
        <taxon>Fungi</taxon>
        <taxon>Dikarya</taxon>
        <taxon>Ascomycota</taxon>
        <taxon>Pezizomycotina</taxon>
        <taxon>Eurotiomycetes</taxon>
        <taxon>Chaetothyriomycetidae</taxon>
        <taxon>Verrucariales</taxon>
        <taxon>Verrucariaceae</taxon>
        <taxon>Endocarpon</taxon>
    </lineage>
</organism>
<dbReference type="OMA" id="PRQWGFF"/>
<evidence type="ECO:0000313" key="17">
    <source>
        <dbReference type="EMBL" id="ERF69693.1"/>
    </source>
</evidence>
<dbReference type="OrthoDB" id="10267115at2759"/>
<dbReference type="InterPro" id="IPR045022">
    <property type="entry name" value="KDSR-like"/>
</dbReference>
<dbReference type="GO" id="GO:0006666">
    <property type="term" value="P:3-keto-sphinganine metabolic process"/>
    <property type="evidence" value="ECO:0007669"/>
    <property type="project" value="InterPro"/>
</dbReference>
<dbReference type="Gene3D" id="3.40.50.720">
    <property type="entry name" value="NAD(P)-binding Rossmann-like Domain"/>
    <property type="match status" value="1"/>
</dbReference>
<protein>
    <recommendedName>
        <fullName evidence="14">3-dehydrosphinganine reductase</fullName>
        <ecNumber evidence="14">1.1.1.102</ecNumber>
    </recommendedName>
</protein>
<dbReference type="HOGENOM" id="CLU_010194_3_0_1"/>
<keyword evidence="10" id="KW-1133">Transmembrane helix</keyword>
<keyword evidence="12" id="KW-0443">Lipid metabolism</keyword>
<dbReference type="SUPFAM" id="SSF51735">
    <property type="entry name" value="NAD(P)-binding Rossmann-fold domains"/>
    <property type="match status" value="1"/>
</dbReference>
<accession>U1GCB9</accession>
<dbReference type="RefSeq" id="XP_007804723.1">
    <property type="nucleotide sequence ID" value="XM_007806532.1"/>
</dbReference>
<comment type="subcellular location">
    <subcellularLocation>
        <location evidence="1">Endoplasmic reticulum membrane</location>
    </subcellularLocation>
</comment>
<keyword evidence="13" id="KW-0472">Membrane</keyword>
<keyword evidence="6" id="KW-0547">Nucleotide-binding</keyword>
<evidence type="ECO:0000256" key="2">
    <source>
        <dbReference type="ARBA" id="ARBA00004760"/>
    </source>
</evidence>
<evidence type="ECO:0000256" key="16">
    <source>
        <dbReference type="ARBA" id="ARBA00048930"/>
    </source>
</evidence>
<evidence type="ECO:0000256" key="13">
    <source>
        <dbReference type="ARBA" id="ARBA00023136"/>
    </source>
</evidence>
<dbReference type="PRINTS" id="PR00081">
    <property type="entry name" value="GDHRDH"/>
</dbReference>
<evidence type="ECO:0000256" key="11">
    <source>
        <dbReference type="ARBA" id="ARBA00023002"/>
    </source>
</evidence>
<evidence type="ECO:0000256" key="15">
    <source>
        <dbReference type="ARBA" id="ARBA00044737"/>
    </source>
</evidence>
<dbReference type="GO" id="GO:0000166">
    <property type="term" value="F:nucleotide binding"/>
    <property type="evidence" value="ECO:0007669"/>
    <property type="project" value="UniProtKB-KW"/>
</dbReference>
<dbReference type="AlphaFoldDB" id="U1GCB9"/>
<dbReference type="FunFam" id="3.40.50.720:FF:000456">
    <property type="entry name" value="3-ketodihydrosphingosine reductase tsc10"/>
    <property type="match status" value="1"/>
</dbReference>
<dbReference type="GO" id="GO:0005789">
    <property type="term" value="C:endoplasmic reticulum membrane"/>
    <property type="evidence" value="ECO:0007669"/>
    <property type="project" value="UniProtKB-SubCell"/>
</dbReference>
<comment type="pathway">
    <text evidence="2">Lipid metabolism; sphingolipid metabolism.</text>
</comment>
<dbReference type="GeneID" id="19238724"/>
<sequence length="336" mass="36830">MSFFFGKNRFPVNGRTVLITGGSSGMGRSVGRQLAEKGANVIIVARDVAKLREAVSYIREGAASPKTQRFYYISGDLTTASESVRIISSATAFNKDAPPDIVWCCAGSSYPTLFVDTPVAELKNQMDSNYLSAAYMAHATLQAWLKAPSEAKSYSSSPGILPERHLIFTASFLSFFTIAGYGPYSPSKAALRSLSDTLSQEMNLYASALPNKPKVRIHTIFPATIFTESYAAENRVKSDLTKKLEEGDPGQTADEVARRSIARLEKGDELVPTTFLTRLVMTSVLGGSIRNGWAVLDTILSWVMSLVMVFVRWDTDVKVRKWGREHGASGMKMPPR</sequence>
<dbReference type="eggNOG" id="KOG1210">
    <property type="taxonomic scope" value="Eukaryota"/>
</dbReference>
<keyword evidence="18" id="KW-1185">Reference proteome</keyword>
<evidence type="ECO:0000256" key="7">
    <source>
        <dbReference type="ARBA" id="ARBA00022824"/>
    </source>
</evidence>
<evidence type="ECO:0000313" key="18">
    <source>
        <dbReference type="Proteomes" id="UP000019373"/>
    </source>
</evidence>
<dbReference type="GO" id="GO:0030148">
    <property type="term" value="P:sphingolipid biosynthetic process"/>
    <property type="evidence" value="ECO:0007669"/>
    <property type="project" value="InterPro"/>
</dbReference>
<dbReference type="Proteomes" id="UP000019373">
    <property type="component" value="Unassembled WGS sequence"/>
</dbReference>
<dbReference type="CDD" id="cd08939">
    <property type="entry name" value="KDSR-like_SDR_c"/>
    <property type="match status" value="1"/>
</dbReference>
<comment type="pathway">
    <text evidence="3">Sphingolipid metabolism.</text>
</comment>